<gene>
    <name evidence="1" type="ORF">SAMN05428953_12676</name>
</gene>
<evidence type="ECO:0000313" key="1">
    <source>
        <dbReference type="EMBL" id="SDL08227.1"/>
    </source>
</evidence>
<reference evidence="2" key="1">
    <citation type="submission" date="2016-10" db="EMBL/GenBank/DDBJ databases">
        <authorList>
            <person name="Varghese N."/>
            <person name="Submissions S."/>
        </authorList>
    </citation>
    <scope>NUCLEOTIDE SEQUENCE [LARGE SCALE GENOMIC DNA]</scope>
    <source>
        <strain evidence="2">CGMCC 1.11022</strain>
    </source>
</reference>
<dbReference type="RefSeq" id="WP_139172710.1">
    <property type="nucleotide sequence ID" value="NZ_FNEE01000026.1"/>
</dbReference>
<proteinExistence type="predicted"/>
<dbReference type="AlphaFoldDB" id="A0A1G9H5J4"/>
<organism evidence="1 2">
    <name type="scientific">Mesorhizobium muleiense</name>
    <dbReference type="NCBI Taxonomy" id="1004279"/>
    <lineage>
        <taxon>Bacteria</taxon>
        <taxon>Pseudomonadati</taxon>
        <taxon>Pseudomonadota</taxon>
        <taxon>Alphaproteobacteria</taxon>
        <taxon>Hyphomicrobiales</taxon>
        <taxon>Phyllobacteriaceae</taxon>
        <taxon>Mesorhizobium</taxon>
    </lineage>
</organism>
<evidence type="ECO:0000313" key="2">
    <source>
        <dbReference type="Proteomes" id="UP000198894"/>
    </source>
</evidence>
<accession>A0A1G9H5J4</accession>
<dbReference type="Proteomes" id="UP000198894">
    <property type="component" value="Unassembled WGS sequence"/>
</dbReference>
<protein>
    <submittedName>
        <fullName evidence="1">Uncharacterized protein</fullName>
    </submittedName>
</protein>
<keyword evidence="2" id="KW-1185">Reference proteome</keyword>
<name>A0A1G9H5J4_9HYPH</name>
<sequence length="65" mass="7262">MSACAKQNDIDAFVSDFGRGDKITVMMMPDQRRWQFANITAEAARQLAQRLTDAANNAEKNSQVN</sequence>
<dbReference type="EMBL" id="FNEE01000026">
    <property type="protein sequence ID" value="SDL08227.1"/>
    <property type="molecule type" value="Genomic_DNA"/>
</dbReference>